<feature type="domain" description="Lipid-binding serum glycoprotein C-terminal" evidence="6">
    <location>
        <begin position="237"/>
        <end position="440"/>
    </location>
</feature>
<protein>
    <recommendedName>
        <fullName evidence="3">Bactericidal permeability-increasing protein</fullName>
        <shortName evidence="3">BPI</shortName>
    </recommendedName>
</protein>
<comment type="domain">
    <text evidence="3">The N-terminal region may be exposed to the interior of the granule, whereas the C-terminal portion may be embedded in the membrane. During phagocytosis and degranulation, proteases may be released and activated and cleave BPI at the junction of the N- and C-terminal portions of the molecule, providing controlled release of the N-terminal antibacterial fragment when bacteria are ingested.</text>
</comment>
<dbReference type="InterPro" id="IPR017942">
    <property type="entry name" value="Lipid-bd_serum_glycop_N"/>
</dbReference>
<sequence length="445" mass="48200">MWLIAVVLMTLSLASLGAPSTHVATEPGIRVALTQEGLNKVSHDLTGWFQERISSIHPPGINGTVPVWIGAVRYFLTDMSVVRCDLPEPQVSYADGQGITVVLDGLSMHISGKWRAKLSFLSTGGTFDLAIFNVQVKATLKLGSDKEGHLSVTTGPCVASAEKICSTLDIGVQELDRNLTALPVQLPVGRYVFVAIPLTNPPTVKGSHAQIDAKGAFYSRKNATEPPFSPDHFNLTVGRNRMIYFGASEFCVNTATFAYFTGGLLQINITDDMIPAQSPIQLNTSDFGELIPELPRQFPNELMTVRLRASQSPRFSLQANLWTLDMWLSADTFAIQPNSTLAPLFTLDLNVTFSGKALISDGLLKGSMKLSNVSVSLGSSHIGPFSINPLQVAVNNLFTDVLLPQLNKLLQVGFKMPTVFGYSMVNAQLTIDNGFVSVSTDILIK</sequence>
<dbReference type="Pfam" id="PF02886">
    <property type="entry name" value="LBP_BPI_CETP_C"/>
    <property type="match status" value="1"/>
</dbReference>
<comment type="subcellular location">
    <subcellularLocation>
        <location evidence="3">Secreted</location>
    </subcellularLocation>
</comment>
<evidence type="ECO:0000313" key="8">
    <source>
        <dbReference type="RefSeq" id="XP_030641112.1"/>
    </source>
</evidence>
<feature type="domain" description="Lipid-binding serum glycoprotein N-terminal" evidence="5">
    <location>
        <begin position="32"/>
        <end position="222"/>
    </location>
</feature>
<dbReference type="Gene3D" id="3.15.10.10">
    <property type="entry name" value="Bactericidal permeability-increasing protein, domain 1"/>
    <property type="match status" value="1"/>
</dbReference>
<evidence type="ECO:0000313" key="7">
    <source>
        <dbReference type="Proteomes" id="UP000504632"/>
    </source>
</evidence>
<keyword evidence="3" id="KW-0391">Immunity</keyword>
<keyword evidence="3 4" id="KW-0732">Signal</keyword>
<keyword evidence="3" id="KW-0044">Antibiotic</keyword>
<dbReference type="SUPFAM" id="SSF55394">
    <property type="entry name" value="Bactericidal permeability-increasing protein, BPI"/>
    <property type="match status" value="2"/>
</dbReference>
<evidence type="ECO:0000256" key="3">
    <source>
        <dbReference type="RuleBase" id="RU369039"/>
    </source>
</evidence>
<dbReference type="SMART" id="SM00328">
    <property type="entry name" value="BPI1"/>
    <property type="match status" value="1"/>
</dbReference>
<evidence type="ECO:0000256" key="1">
    <source>
        <dbReference type="ARBA" id="ARBA00007292"/>
    </source>
</evidence>
<comment type="domain">
    <text evidence="3">The N- and C-terminal barrels adopt an identical fold despite having only 13% of conserved residues.</text>
</comment>
<dbReference type="GO" id="GO:0005615">
    <property type="term" value="C:extracellular space"/>
    <property type="evidence" value="ECO:0007669"/>
    <property type="project" value="UniProtKB-UniRule"/>
</dbReference>
<name>A0A6J2WB43_CHACN</name>
<feature type="chain" id="PRO_5027012987" description="Bactericidal permeability-increasing protein" evidence="4">
    <location>
        <begin position="18"/>
        <end position="445"/>
    </location>
</feature>
<keyword evidence="2 3" id="KW-1015">Disulfide bond</keyword>
<dbReference type="Pfam" id="PF01273">
    <property type="entry name" value="LBP_BPI_CETP"/>
    <property type="match status" value="1"/>
</dbReference>
<keyword evidence="3" id="KW-0964">Secreted</keyword>
<proteinExistence type="inferred from homology"/>
<comment type="function">
    <text evidence="3">The cytotoxic action of BPI is limited to many species of Gram-negative bacteria; this specificity may be explained by a strong affinity of the very basic N-terminal half for the negatively charged lipopolysaccharides that are unique to the Gram-negative bacterial outer envelope.</text>
</comment>
<dbReference type="SMART" id="SM00329">
    <property type="entry name" value="BPI2"/>
    <property type="match status" value="1"/>
</dbReference>
<dbReference type="FunFam" id="3.15.20.10:FF:000001">
    <property type="entry name" value="Phospholipid transfer protein"/>
    <property type="match status" value="1"/>
</dbReference>
<dbReference type="GeneID" id="115821424"/>
<dbReference type="RefSeq" id="XP_030641112.1">
    <property type="nucleotide sequence ID" value="XM_030785252.1"/>
</dbReference>
<comment type="similarity">
    <text evidence="1">Belongs to the BPI/LBP/Plunc superfamily. BPI/LBP family.</text>
</comment>
<dbReference type="InterPro" id="IPR032942">
    <property type="entry name" value="BPI/LBP/Plunc"/>
</dbReference>
<gene>
    <name evidence="8" type="primary">LOC115821424</name>
</gene>
<evidence type="ECO:0000256" key="2">
    <source>
        <dbReference type="ARBA" id="ARBA00023157"/>
    </source>
</evidence>
<keyword evidence="3" id="KW-0399">Innate immunity</keyword>
<dbReference type="InterPro" id="IPR001124">
    <property type="entry name" value="Lipid-bd_serum_glycop_C"/>
</dbReference>
<comment type="subunit">
    <text evidence="3">Monomer. Homodimer; disulfide-linked.</text>
</comment>
<dbReference type="GO" id="GO:0050829">
    <property type="term" value="P:defense response to Gram-negative bacterium"/>
    <property type="evidence" value="ECO:0007669"/>
    <property type="project" value="UniProtKB-UniRule"/>
</dbReference>
<reference evidence="8" key="1">
    <citation type="submission" date="2025-08" db="UniProtKB">
        <authorList>
            <consortium name="RefSeq"/>
        </authorList>
    </citation>
    <scope>IDENTIFICATION</scope>
</reference>
<dbReference type="OrthoDB" id="9938407at2759"/>
<dbReference type="Proteomes" id="UP000504632">
    <property type="component" value="Chromosome 9"/>
</dbReference>
<organism evidence="7 8">
    <name type="scientific">Chanos chanos</name>
    <name type="common">Milkfish</name>
    <name type="synonym">Mugil chanos</name>
    <dbReference type="NCBI Taxonomy" id="29144"/>
    <lineage>
        <taxon>Eukaryota</taxon>
        <taxon>Metazoa</taxon>
        <taxon>Chordata</taxon>
        <taxon>Craniata</taxon>
        <taxon>Vertebrata</taxon>
        <taxon>Euteleostomi</taxon>
        <taxon>Actinopterygii</taxon>
        <taxon>Neopterygii</taxon>
        <taxon>Teleostei</taxon>
        <taxon>Ostariophysi</taxon>
        <taxon>Gonorynchiformes</taxon>
        <taxon>Chanidae</taxon>
        <taxon>Chanos</taxon>
    </lineage>
</organism>
<dbReference type="Gene3D" id="3.15.20.10">
    <property type="entry name" value="Bactericidal permeability-increasing protein, domain 2"/>
    <property type="match status" value="1"/>
</dbReference>
<dbReference type="InterPro" id="IPR017943">
    <property type="entry name" value="Bactericidal_perm-incr_a/b_dom"/>
</dbReference>
<dbReference type="AlphaFoldDB" id="A0A6J2WB43"/>
<evidence type="ECO:0000256" key="4">
    <source>
        <dbReference type="SAM" id="SignalP"/>
    </source>
</evidence>
<dbReference type="GO" id="GO:0008289">
    <property type="term" value="F:lipid binding"/>
    <property type="evidence" value="ECO:0007669"/>
    <property type="project" value="InterPro"/>
</dbReference>
<dbReference type="PANTHER" id="PTHR10504">
    <property type="entry name" value="BACTERICIDAL PERMEABILITY-INCREASING BPI PROTEIN-RELATED"/>
    <property type="match status" value="1"/>
</dbReference>
<accession>A0A6J2WB43</accession>
<evidence type="ECO:0000259" key="6">
    <source>
        <dbReference type="SMART" id="SM00329"/>
    </source>
</evidence>
<keyword evidence="7" id="KW-1185">Reference proteome</keyword>
<keyword evidence="3" id="KW-0325">Glycoprotein</keyword>
<feature type="signal peptide" evidence="4">
    <location>
        <begin position="1"/>
        <end position="17"/>
    </location>
</feature>
<evidence type="ECO:0000259" key="5">
    <source>
        <dbReference type="SMART" id="SM00328"/>
    </source>
</evidence>
<dbReference type="GO" id="GO:0045087">
    <property type="term" value="P:innate immune response"/>
    <property type="evidence" value="ECO:0007669"/>
    <property type="project" value="UniProtKB-UniRule"/>
</dbReference>
<dbReference type="PANTHER" id="PTHR10504:SF132">
    <property type="entry name" value="BACTERICIDAL PERMEABILITY-INCREASING PROTEIN"/>
    <property type="match status" value="1"/>
</dbReference>
<dbReference type="InParanoid" id="A0A6J2WB43"/>
<keyword evidence="3" id="KW-0929">Antimicrobial</keyword>